<accession>A0ABZ1UJ88</accession>
<feature type="signal peptide" evidence="2">
    <location>
        <begin position="1"/>
        <end position="25"/>
    </location>
</feature>
<sequence>MNTLRKSLIIGMTVIGMGSAVASHAQEATTPKHREYAATKFDPAKRAEHFAQRQQKLHDALKLTANQETAWNAYIAAIKPQTPVGRPQHIDFKSLPAPERMEKRIERQKERLAKQETRLAALKTFYAVLTPEQQKTFDQATQHEGRHHGMHRALRKQQG</sequence>
<organism evidence="3 4">
    <name type="scientific">[Empedobacter] haloabium</name>
    <dbReference type="NCBI Taxonomy" id="592317"/>
    <lineage>
        <taxon>Bacteria</taxon>
        <taxon>Pseudomonadati</taxon>
        <taxon>Pseudomonadota</taxon>
        <taxon>Betaproteobacteria</taxon>
        <taxon>Burkholderiales</taxon>
        <taxon>Oxalobacteraceae</taxon>
        <taxon>Telluria group</taxon>
        <taxon>Telluria group incertae sedis</taxon>
    </lineage>
</organism>
<evidence type="ECO:0000313" key="4">
    <source>
        <dbReference type="Proteomes" id="UP000321323"/>
    </source>
</evidence>
<dbReference type="Pfam" id="PF07813">
    <property type="entry name" value="LTXXQ"/>
    <property type="match status" value="1"/>
</dbReference>
<dbReference type="InterPro" id="IPR012899">
    <property type="entry name" value="LTXXQ"/>
</dbReference>
<dbReference type="Proteomes" id="UP000321323">
    <property type="component" value="Chromosome"/>
</dbReference>
<protein>
    <submittedName>
        <fullName evidence="3">Spy/CpxP family protein refolding chaperone</fullName>
    </submittedName>
</protein>
<evidence type="ECO:0000313" key="3">
    <source>
        <dbReference type="EMBL" id="WUR12782.1"/>
    </source>
</evidence>
<name>A0ABZ1UJ88_9BURK</name>
<gene>
    <name evidence="3" type="ORF">E7V67_024315</name>
</gene>
<proteinExistence type="predicted"/>
<feature type="compositionally biased region" description="Basic residues" evidence="1">
    <location>
        <begin position="145"/>
        <end position="159"/>
    </location>
</feature>
<feature type="region of interest" description="Disordered" evidence="1">
    <location>
        <begin position="136"/>
        <end position="159"/>
    </location>
</feature>
<reference evidence="3 4" key="1">
    <citation type="journal article" date="2019" name="Int. J. Syst. Evol. Microbiol.">
        <title>The Draft Whole-Genome Sequence of the Antibiotic Producer Empedobacter haloabium ATCC 31962 Provides Indications for Its Taxonomic Reclassification.</title>
        <authorList>
            <person name="Miess H."/>
            <person name="Arlt P."/>
            <person name="Apel A.K."/>
            <person name="Weber T."/>
            <person name="Nieselt K."/>
            <person name="Hanssen F."/>
            <person name="Czemmel S."/>
            <person name="Nahnsen S."/>
            <person name="Gross H."/>
        </authorList>
    </citation>
    <scope>NUCLEOTIDE SEQUENCE [LARGE SCALE GENOMIC DNA]</scope>
    <source>
        <strain evidence="3 4">ATCC 31962</strain>
    </source>
</reference>
<keyword evidence="2" id="KW-0732">Signal</keyword>
<evidence type="ECO:0000256" key="2">
    <source>
        <dbReference type="SAM" id="SignalP"/>
    </source>
</evidence>
<dbReference type="EMBL" id="CP136508">
    <property type="protein sequence ID" value="WUR12782.1"/>
    <property type="molecule type" value="Genomic_DNA"/>
</dbReference>
<evidence type="ECO:0000256" key="1">
    <source>
        <dbReference type="SAM" id="MobiDB-lite"/>
    </source>
</evidence>
<keyword evidence="4" id="KW-1185">Reference proteome</keyword>
<feature type="chain" id="PRO_5046213144" evidence="2">
    <location>
        <begin position="26"/>
        <end position="159"/>
    </location>
</feature>